<dbReference type="InterPro" id="IPR012656">
    <property type="entry name" value="CHP02421_QEGLA"/>
</dbReference>
<sequence>MTDDYLQTIRSLSDRIVEAQRPIRILDAIKWDNTIREEFFSNQEKKLPAVDRNYYAARPLGFDSSAKRRELLDLEVEIQRKLGPYNPLGVIMRRMCREYEMVVRMLEGRGGPEFSPLCRQLYGGADDVFHAGVPNMAELSEIMCGALDCVHRSQAIKQDVKDISGEEAVALLQVRLENAFEGRGVRVLLSDGIVSDAAAGSDYLKIRAEAQFSMRDINLLEIHEGLVHMGTTLNGQDQPVCTFLSKGPPSSTVTQEGLAILMEMMAFASSPARLRKLMNRVRAVARAQDGADFLDIYQMFLEDGYSPQESYSNAARVFRGSTPDGAPFTKDIVYTKGFVQIYNYIQLAVQRGLLKRIPLLFCGKTTLEDMRALNQLVEQGIVQPPRYLPPQFADPSALTAWMCYSGFLGRLDLKQIELDYEGIL</sequence>
<accession>A0A518DSD6</accession>
<keyword evidence="3" id="KW-0378">Hydrolase</keyword>
<keyword evidence="6" id="KW-1185">Reference proteome</keyword>
<dbReference type="NCBIfam" id="TIGR02421">
    <property type="entry name" value="QEGLA"/>
    <property type="match status" value="1"/>
</dbReference>
<dbReference type="InterPro" id="IPR012548">
    <property type="entry name" value="MATCAP"/>
</dbReference>
<dbReference type="GO" id="GO:0008237">
    <property type="term" value="F:metallopeptidase activity"/>
    <property type="evidence" value="ECO:0007669"/>
    <property type="project" value="UniProtKB-KW"/>
</dbReference>
<gene>
    <name evidence="5" type="ORF">Pla8534_25500</name>
</gene>
<evidence type="ECO:0000313" key="5">
    <source>
        <dbReference type="EMBL" id="QDU94744.1"/>
    </source>
</evidence>
<dbReference type="Pfam" id="PF08014">
    <property type="entry name" value="MATCAP"/>
    <property type="match status" value="1"/>
</dbReference>
<evidence type="ECO:0000256" key="2">
    <source>
        <dbReference type="ARBA" id="ARBA00022670"/>
    </source>
</evidence>
<protein>
    <recommendedName>
        <fullName evidence="7">Flavohemoglobin expression-modulating QEGLA motif protein</fullName>
    </recommendedName>
</protein>
<dbReference type="AlphaFoldDB" id="A0A518DSD6"/>
<evidence type="ECO:0000256" key="3">
    <source>
        <dbReference type="ARBA" id="ARBA00022801"/>
    </source>
</evidence>
<organism evidence="5 6">
    <name type="scientific">Lignipirellula cremea</name>
    <dbReference type="NCBI Taxonomy" id="2528010"/>
    <lineage>
        <taxon>Bacteria</taxon>
        <taxon>Pseudomonadati</taxon>
        <taxon>Planctomycetota</taxon>
        <taxon>Planctomycetia</taxon>
        <taxon>Pirellulales</taxon>
        <taxon>Pirellulaceae</taxon>
        <taxon>Lignipirellula</taxon>
    </lineage>
</organism>
<name>A0A518DSD6_9BACT</name>
<evidence type="ECO:0008006" key="7">
    <source>
        <dbReference type="Google" id="ProtNLM"/>
    </source>
</evidence>
<dbReference type="SMART" id="SM01154">
    <property type="entry name" value="DUF1704"/>
    <property type="match status" value="1"/>
</dbReference>
<dbReference type="Proteomes" id="UP000317648">
    <property type="component" value="Chromosome"/>
</dbReference>
<dbReference type="OrthoDB" id="9785840at2"/>
<dbReference type="EMBL" id="CP036433">
    <property type="protein sequence ID" value="QDU94744.1"/>
    <property type="molecule type" value="Genomic_DNA"/>
</dbReference>
<comment type="cofactor">
    <cofactor evidence="1">
        <name>Zn(2+)</name>
        <dbReference type="ChEBI" id="CHEBI:29105"/>
    </cofactor>
</comment>
<dbReference type="RefSeq" id="WP_145053412.1">
    <property type="nucleotide sequence ID" value="NZ_CP036433.1"/>
</dbReference>
<evidence type="ECO:0000256" key="4">
    <source>
        <dbReference type="ARBA" id="ARBA00023049"/>
    </source>
</evidence>
<dbReference type="PANTHER" id="PTHR31817">
    <property type="match status" value="1"/>
</dbReference>
<reference evidence="5 6" key="1">
    <citation type="submission" date="2019-02" db="EMBL/GenBank/DDBJ databases">
        <title>Deep-cultivation of Planctomycetes and their phenomic and genomic characterization uncovers novel biology.</title>
        <authorList>
            <person name="Wiegand S."/>
            <person name="Jogler M."/>
            <person name="Boedeker C."/>
            <person name="Pinto D."/>
            <person name="Vollmers J."/>
            <person name="Rivas-Marin E."/>
            <person name="Kohn T."/>
            <person name="Peeters S.H."/>
            <person name="Heuer A."/>
            <person name="Rast P."/>
            <person name="Oberbeckmann S."/>
            <person name="Bunk B."/>
            <person name="Jeske O."/>
            <person name="Meyerdierks A."/>
            <person name="Storesund J.E."/>
            <person name="Kallscheuer N."/>
            <person name="Luecker S."/>
            <person name="Lage O.M."/>
            <person name="Pohl T."/>
            <person name="Merkel B.J."/>
            <person name="Hornburger P."/>
            <person name="Mueller R.-W."/>
            <person name="Bruemmer F."/>
            <person name="Labrenz M."/>
            <person name="Spormann A.M."/>
            <person name="Op den Camp H."/>
            <person name="Overmann J."/>
            <person name="Amann R."/>
            <person name="Jetten M.S.M."/>
            <person name="Mascher T."/>
            <person name="Medema M.H."/>
            <person name="Devos D.P."/>
            <person name="Kaster A.-K."/>
            <person name="Ovreas L."/>
            <person name="Rohde M."/>
            <person name="Galperin M.Y."/>
            <person name="Jogler C."/>
        </authorList>
    </citation>
    <scope>NUCLEOTIDE SEQUENCE [LARGE SCALE GENOMIC DNA]</scope>
    <source>
        <strain evidence="5 6">Pla85_3_4</strain>
    </source>
</reference>
<dbReference type="KEGG" id="lcre:Pla8534_25500"/>
<evidence type="ECO:0000313" key="6">
    <source>
        <dbReference type="Proteomes" id="UP000317648"/>
    </source>
</evidence>
<dbReference type="GO" id="GO:0080164">
    <property type="term" value="P:regulation of nitric oxide metabolic process"/>
    <property type="evidence" value="ECO:0007669"/>
    <property type="project" value="TreeGrafter"/>
</dbReference>
<keyword evidence="2" id="KW-0645">Protease</keyword>
<dbReference type="PANTHER" id="PTHR31817:SF0">
    <property type="entry name" value="CHROMOSOME UNDETERMINED SCAFFOLD_67, WHOLE GENOME SHOTGUN SEQUENCE"/>
    <property type="match status" value="1"/>
</dbReference>
<evidence type="ECO:0000256" key="1">
    <source>
        <dbReference type="ARBA" id="ARBA00001947"/>
    </source>
</evidence>
<keyword evidence="4" id="KW-0482">Metalloprotease</keyword>
<proteinExistence type="predicted"/>
<dbReference type="GO" id="GO:0006508">
    <property type="term" value="P:proteolysis"/>
    <property type="evidence" value="ECO:0007669"/>
    <property type="project" value="UniProtKB-KW"/>
</dbReference>